<dbReference type="AlphaFoldDB" id="A0A8J5CQZ6"/>
<dbReference type="OrthoDB" id="6351184at2759"/>
<dbReference type="Pfam" id="PF25801">
    <property type="entry name" value="HEAT_GCN1_C_2"/>
    <property type="match status" value="1"/>
</dbReference>
<dbReference type="EMBL" id="JACEEZ010014803">
    <property type="protein sequence ID" value="KAG0719254.1"/>
    <property type="molecule type" value="Genomic_DNA"/>
</dbReference>
<keyword evidence="1" id="KW-0418">Kinase</keyword>
<dbReference type="Proteomes" id="UP000770661">
    <property type="component" value="Unassembled WGS sequence"/>
</dbReference>
<sequence>MCRTCQYTVEKLAASGGTLLPVEMAKPLIPMLVNGTKEKNQVVRSSAEMALIAMLQLKEGDQGSQVMLGALEAGGRDSLNEVITRSLRRATYISVTAAEIDPTLLT</sequence>
<evidence type="ECO:0000313" key="1">
    <source>
        <dbReference type="EMBL" id="KAG0719254.1"/>
    </source>
</evidence>
<reference evidence="1" key="1">
    <citation type="submission" date="2020-07" db="EMBL/GenBank/DDBJ databases">
        <title>The High-quality genome of the commercially important snow crab, Chionoecetes opilio.</title>
        <authorList>
            <person name="Jeong J.-H."/>
            <person name="Ryu S."/>
        </authorList>
    </citation>
    <scope>NUCLEOTIDE SEQUENCE</scope>
    <source>
        <strain evidence="1">MADBK_172401_WGS</strain>
        <tissue evidence="1">Digestive gland</tissue>
    </source>
</reference>
<comment type="caution">
    <text evidence="1">The sequence shown here is derived from an EMBL/GenBank/DDBJ whole genome shotgun (WGS) entry which is preliminary data.</text>
</comment>
<keyword evidence="2" id="KW-1185">Reference proteome</keyword>
<protein>
    <submittedName>
        <fullName evidence="1">eIF-2-alpha kinase activator GCN1</fullName>
    </submittedName>
</protein>
<gene>
    <name evidence="1" type="primary">GCN1_0</name>
    <name evidence="1" type="ORF">GWK47_050844</name>
</gene>
<dbReference type="GO" id="GO:0016301">
    <property type="term" value="F:kinase activity"/>
    <property type="evidence" value="ECO:0007669"/>
    <property type="project" value="UniProtKB-KW"/>
</dbReference>
<proteinExistence type="predicted"/>
<keyword evidence="1" id="KW-0808">Transferase</keyword>
<organism evidence="1 2">
    <name type="scientific">Chionoecetes opilio</name>
    <name type="common">Atlantic snow crab</name>
    <name type="synonym">Cancer opilio</name>
    <dbReference type="NCBI Taxonomy" id="41210"/>
    <lineage>
        <taxon>Eukaryota</taxon>
        <taxon>Metazoa</taxon>
        <taxon>Ecdysozoa</taxon>
        <taxon>Arthropoda</taxon>
        <taxon>Crustacea</taxon>
        <taxon>Multicrustacea</taxon>
        <taxon>Malacostraca</taxon>
        <taxon>Eumalacostraca</taxon>
        <taxon>Eucarida</taxon>
        <taxon>Decapoda</taxon>
        <taxon>Pleocyemata</taxon>
        <taxon>Brachyura</taxon>
        <taxon>Eubrachyura</taxon>
        <taxon>Majoidea</taxon>
        <taxon>Majidae</taxon>
        <taxon>Chionoecetes</taxon>
    </lineage>
</organism>
<evidence type="ECO:0000313" key="2">
    <source>
        <dbReference type="Proteomes" id="UP000770661"/>
    </source>
</evidence>
<name>A0A8J5CQZ6_CHIOP</name>
<accession>A0A8J5CQZ6</accession>